<evidence type="ECO:0000313" key="3">
    <source>
        <dbReference type="EMBL" id="CAF3913405.1"/>
    </source>
</evidence>
<feature type="region of interest" description="Disordered" evidence="1">
    <location>
        <begin position="53"/>
        <end position="108"/>
    </location>
</feature>
<proteinExistence type="predicted"/>
<dbReference type="Proteomes" id="UP000663866">
    <property type="component" value="Unassembled WGS sequence"/>
</dbReference>
<dbReference type="EMBL" id="CAJNRE010000028">
    <property type="protein sequence ID" value="CAF1906106.1"/>
    <property type="molecule type" value="Genomic_DNA"/>
</dbReference>
<dbReference type="Proteomes" id="UP000676336">
    <property type="component" value="Unassembled WGS sequence"/>
</dbReference>
<gene>
    <name evidence="2" type="ORF">MBJ925_LOCUS451</name>
    <name evidence="4" type="ORF">OVN521_LOCUS20289</name>
    <name evidence="3" type="ORF">SMN809_LOCUS7274</name>
    <name evidence="5" type="ORF">UXM345_LOCUS23825</name>
</gene>
<accession>A0A819U669</accession>
<comment type="caution">
    <text evidence="4">The sequence shown here is derived from an EMBL/GenBank/DDBJ whole genome shotgun (WGS) entry which is preliminary data.</text>
</comment>
<organism evidence="4 6">
    <name type="scientific">Rotaria magnacalcarata</name>
    <dbReference type="NCBI Taxonomy" id="392030"/>
    <lineage>
        <taxon>Eukaryota</taxon>
        <taxon>Metazoa</taxon>
        <taxon>Spiralia</taxon>
        <taxon>Gnathifera</taxon>
        <taxon>Rotifera</taxon>
        <taxon>Eurotatoria</taxon>
        <taxon>Bdelloidea</taxon>
        <taxon>Philodinida</taxon>
        <taxon>Philodinidae</taxon>
        <taxon>Rotaria</taxon>
    </lineage>
</organism>
<sequence>MKTDDRRACPIFRIERGTFQESNTRIFTFDYPSLNEEESVILRVTKLSLPGNSSAVLSTNNHQSHKSKSSSKIQYSDSYNDAGQVLNETKTKTNRARKHSLSDDYVFL</sequence>
<dbReference type="EMBL" id="CAJOBI010002080">
    <property type="protein sequence ID" value="CAF3913405.1"/>
    <property type="molecule type" value="Genomic_DNA"/>
</dbReference>
<evidence type="ECO:0000313" key="6">
    <source>
        <dbReference type="Proteomes" id="UP000663866"/>
    </source>
</evidence>
<evidence type="ECO:0000313" key="2">
    <source>
        <dbReference type="EMBL" id="CAF1906106.1"/>
    </source>
</evidence>
<reference evidence="4" key="1">
    <citation type="submission" date="2021-02" db="EMBL/GenBank/DDBJ databases">
        <authorList>
            <person name="Nowell W R."/>
        </authorList>
    </citation>
    <scope>NUCLEOTIDE SEQUENCE</scope>
</reference>
<keyword evidence="6" id="KW-1185">Reference proteome</keyword>
<protein>
    <submittedName>
        <fullName evidence="4">Uncharacterized protein</fullName>
    </submittedName>
</protein>
<evidence type="ECO:0000313" key="5">
    <source>
        <dbReference type="EMBL" id="CAF4128100.1"/>
    </source>
</evidence>
<dbReference type="AlphaFoldDB" id="A0A819U669"/>
<dbReference type="EMBL" id="CAJOBF010004197">
    <property type="protein sequence ID" value="CAF4128100.1"/>
    <property type="molecule type" value="Genomic_DNA"/>
</dbReference>
<evidence type="ECO:0000313" key="4">
    <source>
        <dbReference type="EMBL" id="CAF4089852.1"/>
    </source>
</evidence>
<evidence type="ECO:0000256" key="1">
    <source>
        <dbReference type="SAM" id="MobiDB-lite"/>
    </source>
</evidence>
<dbReference type="Proteomes" id="UP000663842">
    <property type="component" value="Unassembled WGS sequence"/>
</dbReference>
<dbReference type="Proteomes" id="UP000663824">
    <property type="component" value="Unassembled WGS sequence"/>
</dbReference>
<feature type="compositionally biased region" description="Low complexity" evidence="1">
    <location>
        <begin position="70"/>
        <end position="80"/>
    </location>
</feature>
<name>A0A819U669_9BILA</name>
<dbReference type="EMBL" id="CAJOBG010003983">
    <property type="protein sequence ID" value="CAF4089852.1"/>
    <property type="molecule type" value="Genomic_DNA"/>
</dbReference>